<name>A0ABP0ZKC9_9ASCO</name>
<evidence type="ECO:0000256" key="2">
    <source>
        <dbReference type="ARBA" id="ARBA00012835"/>
    </source>
</evidence>
<dbReference type="InterPro" id="IPR000924">
    <property type="entry name" value="Glu/Gln-tRNA-synth"/>
</dbReference>
<evidence type="ECO:0000256" key="8">
    <source>
        <dbReference type="ARBA" id="ARBA00030865"/>
    </source>
</evidence>
<dbReference type="InterPro" id="IPR014729">
    <property type="entry name" value="Rossmann-like_a/b/a_fold"/>
</dbReference>
<evidence type="ECO:0000259" key="11">
    <source>
        <dbReference type="Pfam" id="PF19269"/>
    </source>
</evidence>
<keyword evidence="13" id="KW-1185">Reference proteome</keyword>
<proteinExistence type="inferred from homology"/>
<keyword evidence="5 9" id="KW-0067">ATP-binding</keyword>
<feature type="domain" description="Glutamyl/glutaminyl-tRNA synthetase class Ib catalytic" evidence="10">
    <location>
        <begin position="62"/>
        <end position="389"/>
    </location>
</feature>
<dbReference type="InterPro" id="IPR020751">
    <property type="entry name" value="aa-tRNA-synth_I_codon-bd_sub2"/>
</dbReference>
<evidence type="ECO:0000256" key="6">
    <source>
        <dbReference type="ARBA" id="ARBA00022917"/>
    </source>
</evidence>
<dbReference type="InterPro" id="IPR049940">
    <property type="entry name" value="GluQ/Sye"/>
</dbReference>
<gene>
    <name evidence="12" type="ORF">LODBEIA_P08410</name>
</gene>
<evidence type="ECO:0000313" key="12">
    <source>
        <dbReference type="EMBL" id="CAK9436283.1"/>
    </source>
</evidence>
<dbReference type="PRINTS" id="PR00987">
    <property type="entry name" value="TRNASYNTHGLU"/>
</dbReference>
<dbReference type="NCBIfam" id="TIGR00464">
    <property type="entry name" value="gltX_bact"/>
    <property type="match status" value="1"/>
</dbReference>
<dbReference type="SUPFAM" id="SSF48163">
    <property type="entry name" value="An anticodon-binding domain of class I aminoacyl-tRNA synthetases"/>
    <property type="match status" value="1"/>
</dbReference>
<comment type="similarity">
    <text evidence="1">Belongs to the class-I aminoacyl-tRNA synthetase family. Glutamate--tRNA ligase type 1 subfamily.</text>
</comment>
<dbReference type="GeneID" id="92206037"/>
<dbReference type="PANTHER" id="PTHR43311:SF2">
    <property type="entry name" value="GLUTAMATE--TRNA LIGASE, MITOCHONDRIAL-RELATED"/>
    <property type="match status" value="1"/>
</dbReference>
<protein>
    <recommendedName>
        <fullName evidence="2">glutamate--tRNA ligase</fullName>
        <ecNumber evidence="2">6.1.1.17</ecNumber>
    </recommendedName>
    <alternativeName>
        <fullName evidence="8">Glutamyl-tRNA synthetase</fullName>
    </alternativeName>
</protein>
<dbReference type="SUPFAM" id="SSF52374">
    <property type="entry name" value="Nucleotidylyl transferase"/>
    <property type="match status" value="1"/>
</dbReference>
<evidence type="ECO:0000256" key="7">
    <source>
        <dbReference type="ARBA" id="ARBA00023146"/>
    </source>
</evidence>
<keyword evidence="7 9" id="KW-0030">Aminoacyl-tRNA synthetase</keyword>
<dbReference type="InterPro" id="IPR004527">
    <property type="entry name" value="Glu-tRNA-ligase_bac/mito"/>
</dbReference>
<dbReference type="EC" id="6.1.1.17" evidence="2"/>
<evidence type="ECO:0000313" key="13">
    <source>
        <dbReference type="Proteomes" id="UP001497383"/>
    </source>
</evidence>
<dbReference type="CDD" id="cd00808">
    <property type="entry name" value="GluRS_core"/>
    <property type="match status" value="1"/>
</dbReference>
<evidence type="ECO:0000256" key="3">
    <source>
        <dbReference type="ARBA" id="ARBA00022598"/>
    </source>
</evidence>
<dbReference type="InterPro" id="IPR033910">
    <property type="entry name" value="GluRS_core"/>
</dbReference>
<dbReference type="InterPro" id="IPR008925">
    <property type="entry name" value="aa_tRNA-synth_I_cd-bd_sf"/>
</dbReference>
<dbReference type="Gene3D" id="3.40.50.620">
    <property type="entry name" value="HUPs"/>
    <property type="match status" value="1"/>
</dbReference>
<evidence type="ECO:0000256" key="4">
    <source>
        <dbReference type="ARBA" id="ARBA00022741"/>
    </source>
</evidence>
<dbReference type="RefSeq" id="XP_066827779.1">
    <property type="nucleotide sequence ID" value="XM_066976806.1"/>
</dbReference>
<evidence type="ECO:0000256" key="5">
    <source>
        <dbReference type="ARBA" id="ARBA00022840"/>
    </source>
</evidence>
<accession>A0ABP0ZKC9</accession>
<sequence length="545" mass="62418">MTEVITLGHIRGPRVQQQMHFMRVNLHVAPWRIARLYPVLNKCQFSTTPTKAKSVHPSTPARTRFAPSPTGFLHLGSLRTALYNYLLAKNSGGQFILRIEDTDQKRTVAGAEESIFDALQWCGLEIDESPRHGGPYGPYRQSERKEIYHKYAQQLLDKGLAYKCFCPKERLLELRESAMKLKPPTNVTYDRKCFHAHQQQQEEKETNCGGDYVIRFKSPYNYPKFNDLLHGDVDIQPQYNARDQRFDDFVIVKADGMPTYHFSNVVDDHVMKITHVIRGEEWLASTPKHVALYNAFGWDHPEFVHIPLLTSLEDRKLSKRKGDFDILQLRKSGILPSALLNFVALFGWAPVRKLNEKTSEVLDLDALVKSFSLDHLTKGNAKVSESKLQFFQKEHFKKFTSTPANVEKLADGYFEEFQKYSNGKTMQYLKDLIVSLAPNMHQVSDIGRDHRYLFADVSYDSVKPPKNKKISRLILNSIVKNGFSLAQEQLLANGSGIQKKDVFTTIRSALSGGKPGLPINDLIKFLGEKESMRRVEKYLHTIEAR</sequence>
<keyword evidence="6 9" id="KW-0648">Protein biosynthesis</keyword>
<keyword evidence="3 9" id="KW-0436">Ligase</keyword>
<evidence type="ECO:0000256" key="1">
    <source>
        <dbReference type="ARBA" id="ARBA00007894"/>
    </source>
</evidence>
<dbReference type="Gene3D" id="1.10.10.350">
    <property type="match status" value="1"/>
</dbReference>
<dbReference type="HAMAP" id="MF_00022">
    <property type="entry name" value="Glu_tRNA_synth_type1"/>
    <property type="match status" value="1"/>
</dbReference>
<dbReference type="InterPro" id="IPR045462">
    <property type="entry name" value="aa-tRNA-synth_I_cd-bd"/>
</dbReference>
<dbReference type="PANTHER" id="PTHR43311">
    <property type="entry name" value="GLUTAMATE--TRNA LIGASE"/>
    <property type="match status" value="1"/>
</dbReference>
<dbReference type="Pfam" id="PF19269">
    <property type="entry name" value="Anticodon_2"/>
    <property type="match status" value="1"/>
</dbReference>
<keyword evidence="4 9" id="KW-0547">Nucleotide-binding</keyword>
<dbReference type="EMBL" id="OZ022405">
    <property type="protein sequence ID" value="CAK9436283.1"/>
    <property type="molecule type" value="Genomic_DNA"/>
</dbReference>
<feature type="domain" description="Aminoacyl-tRNA synthetase class I anticodon-binding" evidence="11">
    <location>
        <begin position="415"/>
        <end position="538"/>
    </location>
</feature>
<dbReference type="InterPro" id="IPR020058">
    <property type="entry name" value="Glu/Gln-tRNA-synth_Ib_cat-dom"/>
</dbReference>
<organism evidence="12 13">
    <name type="scientific">Lodderomyces beijingensis</name>
    <dbReference type="NCBI Taxonomy" id="1775926"/>
    <lineage>
        <taxon>Eukaryota</taxon>
        <taxon>Fungi</taxon>
        <taxon>Dikarya</taxon>
        <taxon>Ascomycota</taxon>
        <taxon>Saccharomycotina</taxon>
        <taxon>Pichiomycetes</taxon>
        <taxon>Debaryomycetaceae</taxon>
        <taxon>Candida/Lodderomyces clade</taxon>
        <taxon>Lodderomyces</taxon>
    </lineage>
</organism>
<reference evidence="12 13" key="1">
    <citation type="submission" date="2024-03" db="EMBL/GenBank/DDBJ databases">
        <authorList>
            <person name="Brejova B."/>
        </authorList>
    </citation>
    <scope>NUCLEOTIDE SEQUENCE [LARGE SCALE GENOMIC DNA]</scope>
    <source>
        <strain evidence="12 13">CBS 14171</strain>
    </source>
</reference>
<evidence type="ECO:0000256" key="9">
    <source>
        <dbReference type="RuleBase" id="RU363037"/>
    </source>
</evidence>
<dbReference type="Proteomes" id="UP001497383">
    <property type="component" value="Chromosome 1"/>
</dbReference>
<evidence type="ECO:0000259" key="10">
    <source>
        <dbReference type="Pfam" id="PF00749"/>
    </source>
</evidence>
<dbReference type="Pfam" id="PF00749">
    <property type="entry name" value="tRNA-synt_1c"/>
    <property type="match status" value="1"/>
</dbReference>